<dbReference type="Proteomes" id="UP001498238">
    <property type="component" value="Unassembled WGS sequence"/>
</dbReference>
<sequence length="123" mass="13101">MPSRIRDQRTAGTPPRAPMTDPESGATSESGAGAGSESDSASEAGSQHEAERAAADRTNARADTPDGENAISGSSDEGDDEREKKARLERALRAYRATLRNEAESGTTGFSAEHYRSQKPPHW</sequence>
<evidence type="ECO:0000313" key="2">
    <source>
        <dbReference type="EMBL" id="GAA0035342.1"/>
    </source>
</evidence>
<dbReference type="EMBL" id="BAAAAF010000004">
    <property type="protein sequence ID" value="GAA0035342.1"/>
    <property type="molecule type" value="Genomic_DNA"/>
</dbReference>
<keyword evidence="3" id="KW-1185">Reference proteome</keyword>
<gene>
    <name evidence="2" type="ORF">NCCP602_13030</name>
</gene>
<feature type="compositionally biased region" description="Basic and acidic residues" evidence="1">
    <location>
        <begin position="46"/>
        <end position="64"/>
    </location>
</feature>
<feature type="region of interest" description="Disordered" evidence="1">
    <location>
        <begin position="1"/>
        <end position="123"/>
    </location>
</feature>
<protein>
    <submittedName>
        <fullName evidence="2">Uncharacterized protein</fullName>
    </submittedName>
</protein>
<feature type="compositionally biased region" description="Basic and acidic residues" evidence="1">
    <location>
        <begin position="81"/>
        <end position="92"/>
    </location>
</feature>
<feature type="compositionally biased region" description="Low complexity" evidence="1">
    <location>
        <begin position="23"/>
        <end position="45"/>
    </location>
</feature>
<proteinExistence type="predicted"/>
<organism evidence="2 3">
    <name type="scientific">Brevibacterium metallidurans</name>
    <dbReference type="NCBI Taxonomy" id="1482676"/>
    <lineage>
        <taxon>Bacteria</taxon>
        <taxon>Bacillati</taxon>
        <taxon>Actinomycetota</taxon>
        <taxon>Actinomycetes</taxon>
        <taxon>Micrococcales</taxon>
        <taxon>Brevibacteriaceae</taxon>
        <taxon>Brevibacterium</taxon>
    </lineage>
</organism>
<evidence type="ECO:0000256" key="1">
    <source>
        <dbReference type="SAM" id="MobiDB-lite"/>
    </source>
</evidence>
<name>A0ABN0SLR4_9MICO</name>
<comment type="caution">
    <text evidence="2">The sequence shown here is derived from an EMBL/GenBank/DDBJ whole genome shotgun (WGS) entry which is preliminary data.</text>
</comment>
<reference evidence="2 3" key="1">
    <citation type="submission" date="2024-01" db="EMBL/GenBank/DDBJ databases">
        <title>Characterization of antibiotic resistant novel bacterial strains and their environmental applications.</title>
        <authorList>
            <person name="Manzoor S."/>
            <person name="Abbas S."/>
            <person name="Arshad M."/>
            <person name="Ahmed I."/>
        </authorList>
    </citation>
    <scope>NUCLEOTIDE SEQUENCE [LARGE SCALE GENOMIC DNA]</scope>
    <source>
        <strain evidence="2 3">NCCP-602</strain>
    </source>
</reference>
<accession>A0ABN0SLR4</accession>
<evidence type="ECO:0000313" key="3">
    <source>
        <dbReference type="Proteomes" id="UP001498238"/>
    </source>
</evidence>